<name>A0A1J4NKD3_9ACTN</name>
<reference evidence="2" key="1">
    <citation type="submission" date="2016-10" db="EMBL/GenBank/DDBJ databases">
        <title>Genome sequence of Streptomyces mangrovisoli MUSC 149.</title>
        <authorList>
            <person name="Lee L.-H."/>
            <person name="Ser H.-L."/>
        </authorList>
    </citation>
    <scope>NUCLEOTIDE SEQUENCE [LARGE SCALE GENOMIC DNA]</scope>
    <source>
        <strain evidence="2">MUSC 149</strain>
    </source>
</reference>
<dbReference type="OrthoDB" id="4328840at2"/>
<dbReference type="InterPro" id="IPR050039">
    <property type="entry name" value="MAB_1171c-like"/>
</dbReference>
<feature type="transmembrane region" description="Helical" evidence="1">
    <location>
        <begin position="231"/>
        <end position="254"/>
    </location>
</feature>
<feature type="transmembrane region" description="Helical" evidence="1">
    <location>
        <begin position="154"/>
        <end position="175"/>
    </location>
</feature>
<dbReference type="RefSeq" id="WP_046592389.1">
    <property type="nucleotide sequence ID" value="NZ_LAVA02000140.1"/>
</dbReference>
<protein>
    <submittedName>
        <fullName evidence="2">Uncharacterized protein</fullName>
    </submittedName>
</protein>
<feature type="transmembrane region" description="Helical" evidence="1">
    <location>
        <begin position="6"/>
        <end position="25"/>
    </location>
</feature>
<keyword evidence="3" id="KW-1185">Reference proteome</keyword>
<feature type="transmembrane region" description="Helical" evidence="1">
    <location>
        <begin position="108"/>
        <end position="129"/>
    </location>
</feature>
<feature type="transmembrane region" description="Helical" evidence="1">
    <location>
        <begin position="76"/>
        <end position="96"/>
    </location>
</feature>
<comment type="caution">
    <text evidence="2">The sequence shown here is derived from an EMBL/GenBank/DDBJ whole genome shotgun (WGS) entry which is preliminary data.</text>
</comment>
<feature type="transmembrane region" description="Helical" evidence="1">
    <location>
        <begin position="187"/>
        <end position="211"/>
    </location>
</feature>
<evidence type="ECO:0000313" key="3">
    <source>
        <dbReference type="Proteomes" id="UP000034196"/>
    </source>
</evidence>
<organism evidence="2 3">
    <name type="scientific">Streptomyces mangrovisoli</name>
    <dbReference type="NCBI Taxonomy" id="1428628"/>
    <lineage>
        <taxon>Bacteria</taxon>
        <taxon>Bacillati</taxon>
        <taxon>Actinomycetota</taxon>
        <taxon>Actinomycetes</taxon>
        <taxon>Kitasatosporales</taxon>
        <taxon>Streptomycetaceae</taxon>
        <taxon>Streptomyces</taxon>
    </lineage>
</organism>
<evidence type="ECO:0000313" key="2">
    <source>
        <dbReference type="EMBL" id="OIJ62763.1"/>
    </source>
</evidence>
<evidence type="ECO:0000256" key="1">
    <source>
        <dbReference type="SAM" id="Phobius"/>
    </source>
</evidence>
<keyword evidence="1" id="KW-0472">Membrane</keyword>
<gene>
    <name evidence="2" type="ORF">WN71_037785</name>
</gene>
<dbReference type="Proteomes" id="UP000034196">
    <property type="component" value="Unassembled WGS sequence"/>
</dbReference>
<keyword evidence="1" id="KW-0812">Transmembrane</keyword>
<dbReference type="STRING" id="1428628.WN71_037785"/>
<dbReference type="EMBL" id="LAVA02000140">
    <property type="protein sequence ID" value="OIJ62763.1"/>
    <property type="molecule type" value="Genomic_DNA"/>
</dbReference>
<dbReference type="NCBIfam" id="NF042915">
    <property type="entry name" value="MAB_1171c_fam"/>
    <property type="match status" value="1"/>
</dbReference>
<accession>A0A1J4NKD3</accession>
<keyword evidence="1" id="KW-1133">Transmembrane helix</keyword>
<dbReference type="AlphaFoldDB" id="A0A1J4NKD3"/>
<proteinExistence type="predicted"/>
<feature type="transmembrane region" description="Helical" evidence="1">
    <location>
        <begin position="37"/>
        <end position="56"/>
    </location>
</feature>
<sequence>MPHDITGSFLAYAIPAGLLGTAFVIKLPVLRRAWRDPILRATALLLAIGAVVFASLPPSNLHRINEITGVPNFAGVWVYSLLSAYCGACLWLIIVWREPPSPARARRTRMVWIVYGFIILGLWVTFALGHPRVERLRDLDTYYANTPWMREHTMLYLVAHMMSAVVAAAILWAWFKELTHNKWLRRAVVSLQTAYALGFVFDVCKIIAVVARWTGHDLDWLSTYVAPPWAIAEAVLVAVGFIAGQAGPVVETYWSERRSHRRLEPLWSLMATVCKPPATGRISGASLKLEQRKAHINDGLLRISPQLNGARRDTAYRDALAAGHSEWDARGIAGAVDILVAVDLLNNRAVNHQALSHRAVNHQDMNPKPLEHQAVNHPSLDHQPLNHQAVNHQAVNHQAVNHQSADDAAKDARHREEGLLPDSDLEAVAHALRAHSHTIDPFRRQAAASEGLASHV</sequence>